<dbReference type="InterPro" id="IPR038774">
    <property type="entry name" value="CEP162-like"/>
</dbReference>
<feature type="compositionally biased region" description="Basic and acidic residues" evidence="10">
    <location>
        <begin position="355"/>
        <end position="365"/>
    </location>
</feature>
<keyword evidence="4" id="KW-0963">Cytoplasm</keyword>
<feature type="coiled-coil region" evidence="9">
    <location>
        <begin position="635"/>
        <end position="680"/>
    </location>
</feature>
<reference evidence="11 12" key="1">
    <citation type="journal article" date="2023" name="Sci. Data">
        <title>Genome assembly of the Korean intertidal mud-creeper Batillaria attramentaria.</title>
        <authorList>
            <person name="Patra A.K."/>
            <person name="Ho P.T."/>
            <person name="Jun S."/>
            <person name="Lee S.J."/>
            <person name="Kim Y."/>
            <person name="Won Y.J."/>
        </authorList>
    </citation>
    <scope>NUCLEOTIDE SEQUENCE [LARGE SCALE GENOMIC DNA]</scope>
    <source>
        <strain evidence="11">Wonlab-2016</strain>
    </source>
</reference>
<keyword evidence="6" id="KW-0970">Cilium biogenesis/degradation</keyword>
<organism evidence="11 12">
    <name type="scientific">Batillaria attramentaria</name>
    <dbReference type="NCBI Taxonomy" id="370345"/>
    <lineage>
        <taxon>Eukaryota</taxon>
        <taxon>Metazoa</taxon>
        <taxon>Spiralia</taxon>
        <taxon>Lophotrochozoa</taxon>
        <taxon>Mollusca</taxon>
        <taxon>Gastropoda</taxon>
        <taxon>Caenogastropoda</taxon>
        <taxon>Sorbeoconcha</taxon>
        <taxon>Cerithioidea</taxon>
        <taxon>Batillariidae</taxon>
        <taxon>Batillaria</taxon>
    </lineage>
</organism>
<evidence type="ECO:0000256" key="8">
    <source>
        <dbReference type="ARBA" id="ARBA00023212"/>
    </source>
</evidence>
<accession>A0ABD0LCZ3</accession>
<feature type="region of interest" description="Disordered" evidence="10">
    <location>
        <begin position="206"/>
        <end position="533"/>
    </location>
</feature>
<evidence type="ECO:0000313" key="11">
    <source>
        <dbReference type="EMBL" id="KAK7497270.1"/>
    </source>
</evidence>
<feature type="compositionally biased region" description="Basic residues" evidence="10">
    <location>
        <begin position="93"/>
        <end position="107"/>
    </location>
</feature>
<keyword evidence="12" id="KW-1185">Reference proteome</keyword>
<dbReference type="GO" id="GO:0005814">
    <property type="term" value="C:centriole"/>
    <property type="evidence" value="ECO:0007669"/>
    <property type="project" value="UniProtKB-SubCell"/>
</dbReference>
<dbReference type="Proteomes" id="UP001519460">
    <property type="component" value="Unassembled WGS sequence"/>
</dbReference>
<dbReference type="PANTHER" id="PTHR34031">
    <property type="entry name" value="CENTROSOMAL PROTEIN OF 162 KDA"/>
    <property type="match status" value="1"/>
</dbReference>
<comment type="subcellular location">
    <subcellularLocation>
        <location evidence="1">Cytoplasm</location>
        <location evidence="1">Cytoskeleton</location>
        <location evidence="1">Microtubule organizing center</location>
        <location evidence="1">Centrosome</location>
        <location evidence="1">Centriole</location>
    </subcellularLocation>
</comment>
<feature type="region of interest" description="Disordered" evidence="10">
    <location>
        <begin position="23"/>
        <end position="167"/>
    </location>
</feature>
<feature type="compositionally biased region" description="Polar residues" evidence="10">
    <location>
        <begin position="475"/>
        <end position="492"/>
    </location>
</feature>
<evidence type="ECO:0000256" key="3">
    <source>
        <dbReference type="ARBA" id="ARBA00021406"/>
    </source>
</evidence>
<evidence type="ECO:0000256" key="6">
    <source>
        <dbReference type="ARBA" id="ARBA00022794"/>
    </source>
</evidence>
<dbReference type="GO" id="GO:0030030">
    <property type="term" value="P:cell projection organization"/>
    <property type="evidence" value="ECO:0007669"/>
    <property type="project" value="UniProtKB-KW"/>
</dbReference>
<dbReference type="EMBL" id="JACVVK020000060">
    <property type="protein sequence ID" value="KAK7497270.1"/>
    <property type="molecule type" value="Genomic_DNA"/>
</dbReference>
<comment type="caution">
    <text evidence="11">The sequence shown here is derived from an EMBL/GenBank/DDBJ whole genome shotgun (WGS) entry which is preliminary data.</text>
</comment>
<evidence type="ECO:0000256" key="4">
    <source>
        <dbReference type="ARBA" id="ARBA00022490"/>
    </source>
</evidence>
<keyword evidence="8" id="KW-0206">Cytoskeleton</keyword>
<keyword evidence="7 9" id="KW-0175">Coiled coil</keyword>
<evidence type="ECO:0000256" key="2">
    <source>
        <dbReference type="ARBA" id="ARBA00009485"/>
    </source>
</evidence>
<evidence type="ECO:0000256" key="9">
    <source>
        <dbReference type="SAM" id="Coils"/>
    </source>
</evidence>
<dbReference type="PANTHER" id="PTHR34031:SF1">
    <property type="entry name" value="CENTROSOMAL PROTEIN OF 162 KDA"/>
    <property type="match status" value="1"/>
</dbReference>
<evidence type="ECO:0000256" key="10">
    <source>
        <dbReference type="SAM" id="MobiDB-lite"/>
    </source>
</evidence>
<comment type="similarity">
    <text evidence="2">Belongs to the CEP162 family.</text>
</comment>
<dbReference type="GO" id="GO:0005874">
    <property type="term" value="C:microtubule"/>
    <property type="evidence" value="ECO:0007669"/>
    <property type="project" value="UniProtKB-KW"/>
</dbReference>
<evidence type="ECO:0000256" key="7">
    <source>
        <dbReference type="ARBA" id="ARBA00023054"/>
    </source>
</evidence>
<feature type="compositionally biased region" description="Basic and acidic residues" evidence="10">
    <location>
        <begin position="424"/>
        <end position="439"/>
    </location>
</feature>
<feature type="compositionally biased region" description="Basic and acidic residues" evidence="10">
    <location>
        <begin position="285"/>
        <end position="294"/>
    </location>
</feature>
<evidence type="ECO:0000256" key="5">
    <source>
        <dbReference type="ARBA" id="ARBA00022701"/>
    </source>
</evidence>
<name>A0ABD0LCZ3_9CAEN</name>
<feature type="coiled-coil region" evidence="9">
    <location>
        <begin position="543"/>
        <end position="570"/>
    </location>
</feature>
<evidence type="ECO:0000313" key="12">
    <source>
        <dbReference type="Proteomes" id="UP001519460"/>
    </source>
</evidence>
<feature type="compositionally biased region" description="Polar residues" evidence="10">
    <location>
        <begin position="238"/>
        <end position="249"/>
    </location>
</feature>
<feature type="coiled-coil region" evidence="9">
    <location>
        <begin position="1101"/>
        <end position="1271"/>
    </location>
</feature>
<proteinExistence type="inferred from homology"/>
<feature type="compositionally biased region" description="Polar residues" evidence="10">
    <location>
        <begin position="262"/>
        <end position="284"/>
    </location>
</feature>
<feature type="coiled-coil region" evidence="9">
    <location>
        <begin position="710"/>
        <end position="860"/>
    </location>
</feature>
<keyword evidence="5" id="KW-0493">Microtubule</keyword>
<feature type="compositionally biased region" description="Basic and acidic residues" evidence="10">
    <location>
        <begin position="323"/>
        <end position="345"/>
    </location>
</feature>
<feature type="coiled-coil region" evidence="9">
    <location>
        <begin position="894"/>
        <end position="1051"/>
    </location>
</feature>
<feature type="compositionally biased region" description="Low complexity" evidence="10">
    <location>
        <begin position="458"/>
        <end position="471"/>
    </location>
</feature>
<gene>
    <name evidence="11" type="ORF">BaRGS_00011564</name>
</gene>
<sequence>MSRRRLSKEDFDATFEAFLKTSVSSEEDTDKINDLLKNPKKAKPKDPGLWWMQDDDKKKSSESTKSFLKSKKTVPSDSSHKGKSENGSLSRSPKGKMAKHAIVKKGKTGVNKTKGGRDGSPGKNKSSRARGPSDVSMSKDSLEDNGGPSGVESDRSPGKPGFDTLDELAEKQKFFQDLESKANESLDYSQLNRDLSQTGTMFSAGMAVKGMGDDAQSGSPGTDHGYQPDPEVSLLDSMDSTLNTTTSPQAPGKEGTSRDTTQDNLGQTLPETQGTAGPMGTNTSKEIEELHRALQEVGLSRTLPGLESHNASGKEQAGADTATDSRRPVDRSVGDILKEMDEIQKRQQAVSAAEDDVKLMSDYKSPRSPRSPGLHRQVNVEDQGGFDNSHTEDTEVYQPVTAVLVSEKSAKRRPSSSSTPNTKNTEDNKGRKSLKDRYSHVQSSGYGKRSPEVSPQKSRSPSWSPIRPSGRTRQTHSSLDSASRSRKGSLSPSPRRPKQDMRQVSKTQVVQGRSLAQPAMSQEEPIVSRMKRRDHGETTAIHEDVLIAELKDLREQLQEERRKNTKLLADQAARDRESTRQAESLRLDYEEQIFKLKQENFVLAAKRPSTEEQVARLEKSVRSKKNCWRVSRGKIKRLYEEIRSKEKAAKATEEAMFKENQRLNAELTSVRSLLEQKETELRSKGIITSLAAQQQIAAGNQDSVTEATRAVHLETELRECKRQHENTQRELKILQQSRSELEQHVDALVMEREMLKKQLNAAKQARPEEIKELEQRHNEEVDRLKRKLKWYAENQELLDKSTRTIKARDEEIQRFKLRLEELQTETGKRLEENKLRSKEKAADVKKIADLERQIKEMEQIIRRRHPNSLPALMMAAATAPEAAPTVENSRGRTVEVLENRIKKLEKELEKKDEEASTLLRAMEQKYNAVKFEERVADLEGQLRLYKRQGDGDMKQYEHPHTHALALERELENTRERYKRQVTDLAAEVERLTGQLTKLKKQQDNGLRSEQARWHQVESELRSQVAALQSTVQEREKELHTAMAMVERLQKTPNGPRLPDKKHGKGAAGDENYLTTGLNAFPDPSQTSKKRYQPEAFADQHIADVVRENEDLRNKIELLQLERDQQRVDLRRSLAETEAVARRSREDYENQIEAMRTAHEKELNRLRAEQALFNSTSKVAALQSRCDSQEVMVQHLQRQLAQREAEVEQMAGLKKREAELKDQVETLQEKLREAKRTQAPEMRHYEALEEKIATLTERHKKREQELESLLRSSQRMASQDLIEEAARWKKMVETKNLEICKFREELDSILGVLRELQRQGIKLPYVMTS</sequence>
<protein>
    <recommendedName>
        <fullName evidence="3">Centrosomal protein of 162 kDa</fullName>
    </recommendedName>
</protein>
<evidence type="ECO:0000256" key="1">
    <source>
        <dbReference type="ARBA" id="ARBA00004114"/>
    </source>
</evidence>